<dbReference type="Proteomes" id="UP001595772">
    <property type="component" value="Unassembled WGS sequence"/>
</dbReference>
<accession>A0ABV8GWQ4</accession>
<name>A0ABV8GWQ4_9BACI</name>
<dbReference type="SUPFAM" id="SSF89447">
    <property type="entry name" value="AbrB/MazE/MraZ-like"/>
    <property type="match status" value="2"/>
</dbReference>
<gene>
    <name evidence="1" type="ORF">ACFOUV_05480</name>
</gene>
<evidence type="ECO:0000313" key="2">
    <source>
        <dbReference type="Proteomes" id="UP001595772"/>
    </source>
</evidence>
<protein>
    <recommendedName>
        <fullName evidence="3">AbrB/MazE/SpoVT family DNA-binding domain-containing protein</fullName>
    </recommendedName>
</protein>
<keyword evidence="2" id="KW-1185">Reference proteome</keyword>
<organism evidence="1 2">
    <name type="scientific">Oceanobacillus longus</name>
    <dbReference type="NCBI Taxonomy" id="930120"/>
    <lineage>
        <taxon>Bacteria</taxon>
        <taxon>Bacillati</taxon>
        <taxon>Bacillota</taxon>
        <taxon>Bacilli</taxon>
        <taxon>Bacillales</taxon>
        <taxon>Bacillaceae</taxon>
        <taxon>Oceanobacillus</taxon>
    </lineage>
</organism>
<evidence type="ECO:0000313" key="1">
    <source>
        <dbReference type="EMBL" id="MFC4023271.1"/>
    </source>
</evidence>
<dbReference type="InterPro" id="IPR037914">
    <property type="entry name" value="SpoVT-AbrB_sf"/>
</dbReference>
<evidence type="ECO:0008006" key="3">
    <source>
        <dbReference type="Google" id="ProtNLM"/>
    </source>
</evidence>
<dbReference type="EMBL" id="JBHSAO010000002">
    <property type="protein sequence ID" value="MFC4023271.1"/>
    <property type="molecule type" value="Genomic_DNA"/>
</dbReference>
<comment type="caution">
    <text evidence="1">The sequence shown here is derived from an EMBL/GenBank/DDBJ whole genome shotgun (WGS) entry which is preliminary data.</text>
</comment>
<dbReference type="Gene3D" id="2.10.260.10">
    <property type="match status" value="2"/>
</dbReference>
<reference evidence="2" key="1">
    <citation type="journal article" date="2019" name="Int. J. Syst. Evol. Microbiol.">
        <title>The Global Catalogue of Microorganisms (GCM) 10K type strain sequencing project: providing services to taxonomists for standard genome sequencing and annotation.</title>
        <authorList>
            <consortium name="The Broad Institute Genomics Platform"/>
            <consortium name="The Broad Institute Genome Sequencing Center for Infectious Disease"/>
            <person name="Wu L."/>
            <person name="Ma J."/>
        </authorList>
    </citation>
    <scope>NUCLEOTIDE SEQUENCE [LARGE SCALE GENOMIC DNA]</scope>
    <source>
        <strain evidence="2">IBRC-M 10703</strain>
    </source>
</reference>
<proteinExistence type="predicted"/>
<dbReference type="RefSeq" id="WP_379495780.1">
    <property type="nucleotide sequence ID" value="NZ_JBHSAO010000002.1"/>
</dbReference>
<sequence length="99" mass="11642">MYALHKCKTINNHGLINLPKKWRMELGFDCGELVEIRLEKKEIWICHFKNETTENQRYISPHGTVTIPAEFRRILNISTETELCLFVEPEVNAFVLKPI</sequence>